<keyword evidence="7 11" id="KW-1133">Transmembrane helix</keyword>
<dbReference type="GO" id="GO:0019432">
    <property type="term" value="P:triglyceride biosynthetic process"/>
    <property type="evidence" value="ECO:0007669"/>
    <property type="project" value="TreeGrafter"/>
</dbReference>
<comment type="similarity">
    <text evidence="2 11">Belongs to the diacylglycerol acyltransferase family.</text>
</comment>
<keyword evidence="5 11" id="KW-0812">Transmembrane</keyword>
<dbReference type="SUPFAM" id="SSF69593">
    <property type="entry name" value="Glycerol-3-phosphate (1)-acyltransferase"/>
    <property type="match status" value="1"/>
</dbReference>
<evidence type="ECO:0000256" key="3">
    <source>
        <dbReference type="ARBA" id="ARBA00022516"/>
    </source>
</evidence>
<comment type="caution">
    <text evidence="11">Lacks conserved residue(s) required for the propagation of feature annotation.</text>
</comment>
<dbReference type="GO" id="GO:0004144">
    <property type="term" value="F:diacylglycerol O-acyltransferase activity"/>
    <property type="evidence" value="ECO:0007669"/>
    <property type="project" value="TreeGrafter"/>
</dbReference>
<keyword evidence="9 11" id="KW-0472">Membrane</keyword>
<evidence type="ECO:0000256" key="8">
    <source>
        <dbReference type="ARBA" id="ARBA00023098"/>
    </source>
</evidence>
<dbReference type="GO" id="GO:0005789">
    <property type="term" value="C:endoplasmic reticulum membrane"/>
    <property type="evidence" value="ECO:0007669"/>
    <property type="project" value="UniProtKB-SubCell"/>
</dbReference>
<dbReference type="PANTHER" id="PTHR12317">
    <property type="entry name" value="DIACYLGLYCEROL O-ACYLTRANSFERASE"/>
    <property type="match status" value="1"/>
</dbReference>
<keyword evidence="6 11" id="KW-0256">Endoplasmic reticulum</keyword>
<evidence type="ECO:0000256" key="4">
    <source>
        <dbReference type="ARBA" id="ARBA00022679"/>
    </source>
</evidence>
<gene>
    <name evidence="12" type="ORF">TSAR_008037</name>
</gene>
<protein>
    <recommendedName>
        <fullName evidence="11">Acyltransferase</fullName>
        <ecNumber evidence="11">2.3.1.-</ecNumber>
    </recommendedName>
</protein>
<proteinExistence type="inferred from homology"/>
<comment type="caution">
    <text evidence="12">The sequence shown here is derived from an EMBL/GenBank/DDBJ whole genome shotgun (WGS) entry which is preliminary data.</text>
</comment>
<name>A0A232ES18_9HYME</name>
<sequence length="358" mass="40687">MRLFGLEFAPLLVPWERRLQTLAAAVWFVITAFGGLACWFITFAVLLFGSQWLRLLVIAYLLFAYYDRETSRKGGRSKRIYLLFRNLAWWRYFCAYFPIKIVKTVDLDPTRNYLFCSFPHGILSTGVSGAFTTNGLDCAKLFPGLDFRLLTLDAHFQTPLFREYVLNYGICSCDKDSIDYLLSHKPTERDGPTEAPVTGRACILIVGGAAEAFKCKPQTYNILLKRRKGFVKRALKNGAPLVPVFSFGETDLYDQLNSPEGSFLRAVQEFVKKLTGIAPVVPIGRGLFQYSFGLVPNRKPVHVVVGAPLDVPKIEEPSREEVDLYHAQFTEKLIELFETHKSKYLENHESVKLILDDC</sequence>
<accession>A0A232ES18</accession>
<keyword evidence="4 11" id="KW-0808">Transferase</keyword>
<keyword evidence="3" id="KW-0444">Lipid biosynthesis</keyword>
<dbReference type="PANTHER" id="PTHR12317:SF79">
    <property type="entry name" value="ACYLTRANSFERASE"/>
    <property type="match status" value="1"/>
</dbReference>
<keyword evidence="8" id="KW-0443">Lipid metabolism</keyword>
<evidence type="ECO:0000256" key="7">
    <source>
        <dbReference type="ARBA" id="ARBA00022989"/>
    </source>
</evidence>
<comment type="subcellular location">
    <subcellularLocation>
        <location evidence="1 11">Endoplasmic reticulum membrane</location>
        <topology evidence="1 11">Multi-pass membrane protein</topology>
    </subcellularLocation>
</comment>
<dbReference type="Proteomes" id="UP000215335">
    <property type="component" value="Unassembled WGS sequence"/>
</dbReference>
<evidence type="ECO:0000256" key="9">
    <source>
        <dbReference type="ARBA" id="ARBA00023136"/>
    </source>
</evidence>
<keyword evidence="10" id="KW-0012">Acyltransferase</keyword>
<feature type="transmembrane region" description="Helical" evidence="11">
    <location>
        <begin position="21"/>
        <end position="46"/>
    </location>
</feature>
<keyword evidence="13" id="KW-1185">Reference proteome</keyword>
<dbReference type="Pfam" id="PF03982">
    <property type="entry name" value="DAGAT"/>
    <property type="match status" value="1"/>
</dbReference>
<dbReference type="CDD" id="cd07987">
    <property type="entry name" value="LPLAT_MGAT-like"/>
    <property type="match status" value="1"/>
</dbReference>
<evidence type="ECO:0000313" key="12">
    <source>
        <dbReference type="EMBL" id="OXU21132.1"/>
    </source>
</evidence>
<reference evidence="12 13" key="1">
    <citation type="journal article" date="2017" name="Curr. Biol.">
        <title>The Evolution of Venom by Co-option of Single-Copy Genes.</title>
        <authorList>
            <person name="Martinson E.O."/>
            <person name="Mrinalini"/>
            <person name="Kelkar Y.D."/>
            <person name="Chang C.H."/>
            <person name="Werren J.H."/>
        </authorList>
    </citation>
    <scope>NUCLEOTIDE SEQUENCE [LARGE SCALE GENOMIC DNA]</scope>
    <source>
        <strain evidence="12 13">Alberta</strain>
        <tissue evidence="12">Whole body</tissue>
    </source>
</reference>
<dbReference type="STRING" id="543379.A0A232ES18"/>
<evidence type="ECO:0000256" key="5">
    <source>
        <dbReference type="ARBA" id="ARBA00022692"/>
    </source>
</evidence>
<evidence type="ECO:0000313" key="13">
    <source>
        <dbReference type="Proteomes" id="UP000215335"/>
    </source>
</evidence>
<evidence type="ECO:0000256" key="10">
    <source>
        <dbReference type="ARBA" id="ARBA00023315"/>
    </source>
</evidence>
<dbReference type="InterPro" id="IPR007130">
    <property type="entry name" value="DAGAT"/>
</dbReference>
<organism evidence="12 13">
    <name type="scientific">Trichomalopsis sarcophagae</name>
    <dbReference type="NCBI Taxonomy" id="543379"/>
    <lineage>
        <taxon>Eukaryota</taxon>
        <taxon>Metazoa</taxon>
        <taxon>Ecdysozoa</taxon>
        <taxon>Arthropoda</taxon>
        <taxon>Hexapoda</taxon>
        <taxon>Insecta</taxon>
        <taxon>Pterygota</taxon>
        <taxon>Neoptera</taxon>
        <taxon>Endopterygota</taxon>
        <taxon>Hymenoptera</taxon>
        <taxon>Apocrita</taxon>
        <taxon>Proctotrupomorpha</taxon>
        <taxon>Chalcidoidea</taxon>
        <taxon>Pteromalidae</taxon>
        <taxon>Pteromalinae</taxon>
        <taxon>Trichomalopsis</taxon>
    </lineage>
</organism>
<dbReference type="EMBL" id="NNAY01002528">
    <property type="protein sequence ID" value="OXU21132.1"/>
    <property type="molecule type" value="Genomic_DNA"/>
</dbReference>
<dbReference type="EC" id="2.3.1.-" evidence="11"/>
<dbReference type="OrthoDB" id="264532at2759"/>
<dbReference type="AlphaFoldDB" id="A0A232ES18"/>
<evidence type="ECO:0000256" key="11">
    <source>
        <dbReference type="RuleBase" id="RU367023"/>
    </source>
</evidence>
<evidence type="ECO:0000256" key="1">
    <source>
        <dbReference type="ARBA" id="ARBA00004477"/>
    </source>
</evidence>
<evidence type="ECO:0000256" key="2">
    <source>
        <dbReference type="ARBA" id="ARBA00005420"/>
    </source>
</evidence>
<evidence type="ECO:0000256" key="6">
    <source>
        <dbReference type="ARBA" id="ARBA00022824"/>
    </source>
</evidence>